<dbReference type="InterPro" id="IPR019109">
    <property type="entry name" value="MamF_MmsF"/>
</dbReference>
<evidence type="ECO:0000256" key="4">
    <source>
        <dbReference type="ARBA" id="ARBA00023136"/>
    </source>
</evidence>
<proteinExistence type="predicted"/>
<feature type="transmembrane region" description="Helical" evidence="5">
    <location>
        <begin position="65"/>
        <end position="98"/>
    </location>
</feature>
<sequence>MQQDLLGTDELPVIPPTSDEKTMALLAHILTFIFPILGPLVIYLVKKNESSFVAYHAKESLNFQISLFIICFILFITIVGILLLWIVGLVGAVLVIVATIRASEGKLYKYPFCIRLIK</sequence>
<keyword evidence="7" id="KW-1185">Reference proteome</keyword>
<comment type="subcellular location">
    <subcellularLocation>
        <location evidence="1">Membrane</location>
        <topology evidence="1">Multi-pass membrane protein</topology>
    </subcellularLocation>
</comment>
<keyword evidence="2 5" id="KW-0812">Transmembrane</keyword>
<accession>A0A1I5R1Q9</accession>
<dbReference type="RefSeq" id="WP_090653385.1">
    <property type="nucleotide sequence ID" value="NZ_FOXQ01000001.1"/>
</dbReference>
<evidence type="ECO:0000256" key="2">
    <source>
        <dbReference type="ARBA" id="ARBA00022692"/>
    </source>
</evidence>
<gene>
    <name evidence="6" type="ORF">SAMN05444277_10117</name>
</gene>
<evidence type="ECO:0000256" key="1">
    <source>
        <dbReference type="ARBA" id="ARBA00004141"/>
    </source>
</evidence>
<reference evidence="6 7" key="1">
    <citation type="submission" date="2016-10" db="EMBL/GenBank/DDBJ databases">
        <authorList>
            <person name="de Groot N.N."/>
        </authorList>
    </citation>
    <scope>NUCLEOTIDE SEQUENCE [LARGE SCALE GENOMIC DNA]</scope>
    <source>
        <strain evidence="6 7">DSM 28286</strain>
    </source>
</reference>
<organism evidence="6 7">
    <name type="scientific">Parafilimonas terrae</name>
    <dbReference type="NCBI Taxonomy" id="1465490"/>
    <lineage>
        <taxon>Bacteria</taxon>
        <taxon>Pseudomonadati</taxon>
        <taxon>Bacteroidota</taxon>
        <taxon>Chitinophagia</taxon>
        <taxon>Chitinophagales</taxon>
        <taxon>Chitinophagaceae</taxon>
        <taxon>Parafilimonas</taxon>
    </lineage>
</organism>
<dbReference type="EMBL" id="FOXQ01000001">
    <property type="protein sequence ID" value="SFP52277.1"/>
    <property type="molecule type" value="Genomic_DNA"/>
</dbReference>
<dbReference type="Proteomes" id="UP000199031">
    <property type="component" value="Unassembled WGS sequence"/>
</dbReference>
<dbReference type="Pfam" id="PF09685">
    <property type="entry name" value="MamF_MmsF"/>
    <property type="match status" value="1"/>
</dbReference>
<dbReference type="STRING" id="1465490.SAMN05444277_10117"/>
<dbReference type="OrthoDB" id="9808930at2"/>
<name>A0A1I5R1Q9_9BACT</name>
<evidence type="ECO:0000256" key="3">
    <source>
        <dbReference type="ARBA" id="ARBA00022989"/>
    </source>
</evidence>
<keyword evidence="4 5" id="KW-0472">Membrane</keyword>
<evidence type="ECO:0000256" key="5">
    <source>
        <dbReference type="SAM" id="Phobius"/>
    </source>
</evidence>
<dbReference type="AlphaFoldDB" id="A0A1I5R1Q9"/>
<protein>
    <recommendedName>
        <fullName evidence="8">DUF4870 domain-containing protein</fullName>
    </recommendedName>
</protein>
<evidence type="ECO:0000313" key="6">
    <source>
        <dbReference type="EMBL" id="SFP52277.1"/>
    </source>
</evidence>
<keyword evidence="3 5" id="KW-1133">Transmembrane helix</keyword>
<evidence type="ECO:0008006" key="8">
    <source>
        <dbReference type="Google" id="ProtNLM"/>
    </source>
</evidence>
<feature type="transmembrane region" description="Helical" evidence="5">
    <location>
        <begin position="25"/>
        <end position="45"/>
    </location>
</feature>
<evidence type="ECO:0000313" key="7">
    <source>
        <dbReference type="Proteomes" id="UP000199031"/>
    </source>
</evidence>